<dbReference type="FunFam" id="1.10.10.10:FF:000001">
    <property type="entry name" value="LysR family transcriptional regulator"/>
    <property type="match status" value="1"/>
</dbReference>
<keyword evidence="3 6" id="KW-0238">DNA-binding</keyword>
<dbReference type="EMBL" id="FOWW01000001">
    <property type="protein sequence ID" value="SFO96309.1"/>
    <property type="molecule type" value="Genomic_DNA"/>
</dbReference>
<feature type="domain" description="HTH lysR-type" evidence="5">
    <location>
        <begin position="2"/>
        <end position="59"/>
    </location>
</feature>
<accession>A0A1I5LG25</accession>
<evidence type="ECO:0000256" key="4">
    <source>
        <dbReference type="ARBA" id="ARBA00023163"/>
    </source>
</evidence>
<evidence type="ECO:0000313" key="7">
    <source>
        <dbReference type="Proteomes" id="UP000198727"/>
    </source>
</evidence>
<organism evidence="6 7">
    <name type="scientific">Amycolatopsis arida</name>
    <dbReference type="NCBI Taxonomy" id="587909"/>
    <lineage>
        <taxon>Bacteria</taxon>
        <taxon>Bacillati</taxon>
        <taxon>Actinomycetota</taxon>
        <taxon>Actinomycetes</taxon>
        <taxon>Pseudonocardiales</taxon>
        <taxon>Pseudonocardiaceae</taxon>
        <taxon>Amycolatopsis</taxon>
    </lineage>
</organism>
<reference evidence="7" key="1">
    <citation type="submission" date="2016-10" db="EMBL/GenBank/DDBJ databases">
        <authorList>
            <person name="Varghese N."/>
            <person name="Submissions S."/>
        </authorList>
    </citation>
    <scope>NUCLEOTIDE SEQUENCE [LARGE SCALE GENOMIC DNA]</scope>
    <source>
        <strain evidence="7">CGMCC 4.5579</strain>
    </source>
</reference>
<dbReference type="InterPro" id="IPR005119">
    <property type="entry name" value="LysR_subst-bd"/>
</dbReference>
<dbReference type="GO" id="GO:0003700">
    <property type="term" value="F:DNA-binding transcription factor activity"/>
    <property type="evidence" value="ECO:0007669"/>
    <property type="project" value="InterPro"/>
</dbReference>
<dbReference type="RefSeq" id="WP_166677700.1">
    <property type="nucleotide sequence ID" value="NZ_FOWW01000001.1"/>
</dbReference>
<dbReference type="PROSITE" id="PS50931">
    <property type="entry name" value="HTH_LYSR"/>
    <property type="match status" value="1"/>
</dbReference>
<keyword evidence="4" id="KW-0804">Transcription</keyword>
<gene>
    <name evidence="6" type="ORF">SAMN05421810_101535</name>
</gene>
<dbReference type="InterPro" id="IPR000847">
    <property type="entry name" value="LysR_HTH_N"/>
</dbReference>
<dbReference type="GO" id="GO:0003677">
    <property type="term" value="F:DNA binding"/>
    <property type="evidence" value="ECO:0007669"/>
    <property type="project" value="UniProtKB-KW"/>
</dbReference>
<dbReference type="InterPro" id="IPR036390">
    <property type="entry name" value="WH_DNA-bd_sf"/>
</dbReference>
<evidence type="ECO:0000313" key="6">
    <source>
        <dbReference type="EMBL" id="SFO96309.1"/>
    </source>
</evidence>
<dbReference type="SUPFAM" id="SSF46785">
    <property type="entry name" value="Winged helix' DNA-binding domain"/>
    <property type="match status" value="1"/>
</dbReference>
<protein>
    <submittedName>
        <fullName evidence="6">DNA-binding transcriptional regulator, LysR family</fullName>
    </submittedName>
</protein>
<dbReference type="CDD" id="cd08423">
    <property type="entry name" value="PBP2_LTTR_like_6"/>
    <property type="match status" value="1"/>
</dbReference>
<sequence length="305" mass="32228">MLDPRRLRTFTTVAAAGSLARAAEQLAFTPPAVSQQIAALERDLGTTLLERTSRGVRLTEAGRALLALATDVLARLDVAEATIKNLAREYLGPLRVAAFTSAGRTLLPRAFTTLRARHPRLRLSLTEVEPPDALDLLTAGDVDIAVGFSYDGAPQPAVPAVRVARIARDPLRVVVPPDHPLAGRNSVALTELADEPWIVGQPGAVCTMATLHACHGAGFEPRVRLNLGDFATVCGMVGAGFGVALVPELALPARPPEVRVLPIADDPLARHLWVAHRPAPEREHASLVTDAIAHLAAAAGTTAPR</sequence>
<dbReference type="Pfam" id="PF03466">
    <property type="entry name" value="LysR_substrate"/>
    <property type="match status" value="1"/>
</dbReference>
<evidence type="ECO:0000256" key="1">
    <source>
        <dbReference type="ARBA" id="ARBA00009437"/>
    </source>
</evidence>
<dbReference type="Gene3D" id="3.40.190.10">
    <property type="entry name" value="Periplasmic binding protein-like II"/>
    <property type="match status" value="2"/>
</dbReference>
<dbReference type="Gene3D" id="1.10.10.10">
    <property type="entry name" value="Winged helix-like DNA-binding domain superfamily/Winged helix DNA-binding domain"/>
    <property type="match status" value="1"/>
</dbReference>
<evidence type="ECO:0000256" key="2">
    <source>
        <dbReference type="ARBA" id="ARBA00023015"/>
    </source>
</evidence>
<dbReference type="InterPro" id="IPR036388">
    <property type="entry name" value="WH-like_DNA-bd_sf"/>
</dbReference>
<evidence type="ECO:0000256" key="3">
    <source>
        <dbReference type="ARBA" id="ARBA00023125"/>
    </source>
</evidence>
<dbReference type="PANTHER" id="PTHR30346:SF29">
    <property type="entry name" value="LYSR SUBSTRATE-BINDING"/>
    <property type="match status" value="1"/>
</dbReference>
<dbReference type="SUPFAM" id="SSF53850">
    <property type="entry name" value="Periplasmic binding protein-like II"/>
    <property type="match status" value="1"/>
</dbReference>
<dbReference type="AlphaFoldDB" id="A0A1I5LG25"/>
<dbReference type="PANTHER" id="PTHR30346">
    <property type="entry name" value="TRANSCRIPTIONAL DUAL REGULATOR HCAR-RELATED"/>
    <property type="match status" value="1"/>
</dbReference>
<evidence type="ECO:0000259" key="5">
    <source>
        <dbReference type="PROSITE" id="PS50931"/>
    </source>
</evidence>
<keyword evidence="2" id="KW-0805">Transcription regulation</keyword>
<name>A0A1I5LG25_9PSEU</name>
<keyword evidence="7" id="KW-1185">Reference proteome</keyword>
<dbReference type="GO" id="GO:0032993">
    <property type="term" value="C:protein-DNA complex"/>
    <property type="evidence" value="ECO:0007669"/>
    <property type="project" value="TreeGrafter"/>
</dbReference>
<dbReference type="Pfam" id="PF00126">
    <property type="entry name" value="HTH_1"/>
    <property type="match status" value="1"/>
</dbReference>
<proteinExistence type="inferred from homology"/>
<dbReference type="PRINTS" id="PR00039">
    <property type="entry name" value="HTHLYSR"/>
</dbReference>
<dbReference type="Proteomes" id="UP000198727">
    <property type="component" value="Unassembled WGS sequence"/>
</dbReference>
<comment type="similarity">
    <text evidence="1">Belongs to the LysR transcriptional regulatory family.</text>
</comment>